<dbReference type="Pfam" id="PF17853">
    <property type="entry name" value="GGDEF_2"/>
    <property type="match status" value="1"/>
</dbReference>
<dbReference type="InterPro" id="IPR041522">
    <property type="entry name" value="CdaR_GGDEF"/>
</dbReference>
<dbReference type="InterPro" id="IPR009057">
    <property type="entry name" value="Homeodomain-like_sf"/>
</dbReference>
<dbReference type="SUPFAM" id="SSF46689">
    <property type="entry name" value="Homeodomain-like"/>
    <property type="match status" value="1"/>
</dbReference>
<dbReference type="InterPro" id="IPR020449">
    <property type="entry name" value="Tscrpt_reg_AraC-type_HTH"/>
</dbReference>
<dbReference type="SMART" id="SM00448">
    <property type="entry name" value="REC"/>
    <property type="match status" value="1"/>
</dbReference>
<evidence type="ECO:0000256" key="4">
    <source>
        <dbReference type="PROSITE-ProRule" id="PRU00169"/>
    </source>
</evidence>
<keyword evidence="4" id="KW-0597">Phosphoprotein</keyword>
<gene>
    <name evidence="7" type="ORF">ACFO3S_03735</name>
</gene>
<reference evidence="8" key="1">
    <citation type="journal article" date="2019" name="Int. J. Syst. Evol. Microbiol.">
        <title>The Global Catalogue of Microorganisms (GCM) 10K type strain sequencing project: providing services to taxonomists for standard genome sequencing and annotation.</title>
        <authorList>
            <consortium name="The Broad Institute Genomics Platform"/>
            <consortium name="The Broad Institute Genome Sequencing Center for Infectious Disease"/>
            <person name="Wu L."/>
            <person name="Ma J."/>
        </authorList>
    </citation>
    <scope>NUCLEOTIDE SEQUENCE [LARGE SCALE GENOMIC DNA]</scope>
    <source>
        <strain evidence="8">CCUG 49571</strain>
    </source>
</reference>
<name>A0ABV9F5X0_9BACL</name>
<dbReference type="Proteomes" id="UP001596028">
    <property type="component" value="Unassembled WGS sequence"/>
</dbReference>
<accession>A0ABV9F5X0</accession>
<dbReference type="Gene3D" id="3.40.50.2300">
    <property type="match status" value="1"/>
</dbReference>
<dbReference type="PANTHER" id="PTHR43280:SF2">
    <property type="entry name" value="HTH-TYPE TRANSCRIPTIONAL REGULATOR EXSA"/>
    <property type="match status" value="1"/>
</dbReference>
<feature type="domain" description="Response regulatory" evidence="6">
    <location>
        <begin position="2"/>
        <end position="119"/>
    </location>
</feature>
<organism evidence="7 8">
    <name type="scientific">Cohnella hongkongensis</name>
    <dbReference type="NCBI Taxonomy" id="178337"/>
    <lineage>
        <taxon>Bacteria</taxon>
        <taxon>Bacillati</taxon>
        <taxon>Bacillota</taxon>
        <taxon>Bacilli</taxon>
        <taxon>Bacillales</taxon>
        <taxon>Paenibacillaceae</taxon>
        <taxon>Cohnella</taxon>
    </lineage>
</organism>
<comment type="caution">
    <text evidence="7">The sequence shown here is derived from an EMBL/GenBank/DDBJ whole genome shotgun (WGS) entry which is preliminary data.</text>
</comment>
<dbReference type="InterPro" id="IPR018060">
    <property type="entry name" value="HTH_AraC"/>
</dbReference>
<protein>
    <submittedName>
        <fullName evidence="7">Response regulator</fullName>
    </submittedName>
</protein>
<dbReference type="Pfam" id="PF12833">
    <property type="entry name" value="HTH_18"/>
    <property type="match status" value="1"/>
</dbReference>
<dbReference type="PROSITE" id="PS00041">
    <property type="entry name" value="HTH_ARAC_FAMILY_1"/>
    <property type="match status" value="1"/>
</dbReference>
<dbReference type="PRINTS" id="PR00032">
    <property type="entry name" value="HTHARAC"/>
</dbReference>
<keyword evidence="2" id="KW-0238">DNA-binding</keyword>
<keyword evidence="8" id="KW-1185">Reference proteome</keyword>
<dbReference type="PROSITE" id="PS01124">
    <property type="entry name" value="HTH_ARAC_FAMILY_2"/>
    <property type="match status" value="1"/>
</dbReference>
<evidence type="ECO:0000259" key="6">
    <source>
        <dbReference type="PROSITE" id="PS50110"/>
    </source>
</evidence>
<evidence type="ECO:0000313" key="7">
    <source>
        <dbReference type="EMBL" id="MFC4597341.1"/>
    </source>
</evidence>
<evidence type="ECO:0000313" key="8">
    <source>
        <dbReference type="Proteomes" id="UP001596028"/>
    </source>
</evidence>
<dbReference type="RefSeq" id="WP_378092415.1">
    <property type="nucleotide sequence ID" value="NZ_JBHSEP010000002.1"/>
</dbReference>
<feature type="domain" description="HTH araC/xylS-type" evidence="5">
    <location>
        <begin position="419"/>
        <end position="518"/>
    </location>
</feature>
<proteinExistence type="predicted"/>
<evidence type="ECO:0000256" key="1">
    <source>
        <dbReference type="ARBA" id="ARBA00023015"/>
    </source>
</evidence>
<dbReference type="CDD" id="cd17536">
    <property type="entry name" value="REC_YesN-like"/>
    <property type="match status" value="1"/>
</dbReference>
<dbReference type="SMART" id="SM00342">
    <property type="entry name" value="HTH_ARAC"/>
    <property type="match status" value="1"/>
</dbReference>
<dbReference type="InterPro" id="IPR011006">
    <property type="entry name" value="CheY-like_superfamily"/>
</dbReference>
<keyword evidence="1" id="KW-0805">Transcription regulation</keyword>
<dbReference type="PANTHER" id="PTHR43280">
    <property type="entry name" value="ARAC-FAMILY TRANSCRIPTIONAL REGULATOR"/>
    <property type="match status" value="1"/>
</dbReference>
<dbReference type="InterPro" id="IPR001789">
    <property type="entry name" value="Sig_transdc_resp-reg_receiver"/>
</dbReference>
<dbReference type="Pfam" id="PF00072">
    <property type="entry name" value="Response_reg"/>
    <property type="match status" value="1"/>
</dbReference>
<evidence type="ECO:0000259" key="5">
    <source>
        <dbReference type="PROSITE" id="PS01124"/>
    </source>
</evidence>
<keyword evidence="3" id="KW-0804">Transcription</keyword>
<dbReference type="EMBL" id="JBHSEP010000002">
    <property type="protein sequence ID" value="MFC4597341.1"/>
    <property type="molecule type" value="Genomic_DNA"/>
</dbReference>
<evidence type="ECO:0000256" key="2">
    <source>
        <dbReference type="ARBA" id="ARBA00023125"/>
    </source>
</evidence>
<dbReference type="SUPFAM" id="SSF52172">
    <property type="entry name" value="CheY-like"/>
    <property type="match status" value="1"/>
</dbReference>
<dbReference type="InterPro" id="IPR018062">
    <property type="entry name" value="HTH_AraC-typ_CS"/>
</dbReference>
<sequence>MNLLVVDDEYFTRKGIVEAFPWDVMGIERIEQAEDGVHALEKISGFRPDVIVTDVRMPRMDGIEMSRHMRKQFPDCQIIFMSGYSDREYLKSAIHLGAVNFVDKPFELAEMRQGIEHAVDRCKQQAILHHWRELLRTGTSAIKTDLALQLIQAGHSEAAVPEWSDLASQLKGAPYPFVTLIVKFLHPVEKFEPVYQALEDTLTAVGSQGIMAFKDEFHLIVHLYRSTNDNHPNNDDIVSSFCHLFTETLRADFRFLIGVGRESPSISGVFDSYATAVQSLQIAFYRDVYETVLSANTVQQNSPSYEFPEQALGELQTYLTQDMQQNAESLIRSLVRGVKRHEHTPVNHTKDYFFKLLLVMNKFAEERGFSLFDQTKEEQYLWELIFHCQTLDEIEQFLLLKIRALLSQTQEKSSSIIVAQVMKYIHRHYDDDEMTVTAISRHLYLSTTHICVVFKEQTKKTILQYMTEYRIEKSKDLLKDPQTKIGDIAARVGYSNSRYFAKVFRKHTGLTPSEFRERTFS</sequence>
<evidence type="ECO:0000256" key="3">
    <source>
        <dbReference type="ARBA" id="ARBA00023163"/>
    </source>
</evidence>
<dbReference type="PROSITE" id="PS50110">
    <property type="entry name" value="RESPONSE_REGULATORY"/>
    <property type="match status" value="1"/>
</dbReference>
<dbReference type="Gene3D" id="1.10.10.60">
    <property type="entry name" value="Homeodomain-like"/>
    <property type="match status" value="2"/>
</dbReference>
<feature type="modified residue" description="4-aspartylphosphate" evidence="4">
    <location>
        <position position="54"/>
    </location>
</feature>